<evidence type="ECO:0000259" key="5">
    <source>
        <dbReference type="Pfam" id="PF01061"/>
    </source>
</evidence>
<comment type="subcellular location">
    <subcellularLocation>
        <location evidence="1">Membrane</location>
        <topology evidence="1">Multi-pass membrane protein</topology>
    </subcellularLocation>
</comment>
<organism evidence="6 7">
    <name type="scientific">Diploptera punctata</name>
    <name type="common">Pacific beetle cockroach</name>
    <dbReference type="NCBI Taxonomy" id="6984"/>
    <lineage>
        <taxon>Eukaryota</taxon>
        <taxon>Metazoa</taxon>
        <taxon>Ecdysozoa</taxon>
        <taxon>Arthropoda</taxon>
        <taxon>Hexapoda</taxon>
        <taxon>Insecta</taxon>
        <taxon>Pterygota</taxon>
        <taxon>Neoptera</taxon>
        <taxon>Polyneoptera</taxon>
        <taxon>Dictyoptera</taxon>
        <taxon>Blattodea</taxon>
        <taxon>Blaberoidea</taxon>
        <taxon>Blaberidae</taxon>
        <taxon>Diplopterinae</taxon>
        <taxon>Diploptera</taxon>
    </lineage>
</organism>
<reference evidence="6" key="1">
    <citation type="journal article" date="2023" name="IScience">
        <title>Live-bearing cockroach genome reveals convergent evolutionary mechanisms linked to viviparity in insects and beyond.</title>
        <authorList>
            <person name="Fouks B."/>
            <person name="Harrison M.C."/>
            <person name="Mikhailova A.A."/>
            <person name="Marchal E."/>
            <person name="English S."/>
            <person name="Carruthers M."/>
            <person name="Jennings E.C."/>
            <person name="Chiamaka E.L."/>
            <person name="Frigard R.A."/>
            <person name="Pippel M."/>
            <person name="Attardo G.M."/>
            <person name="Benoit J.B."/>
            <person name="Bornberg-Bauer E."/>
            <person name="Tobe S.S."/>
        </authorList>
    </citation>
    <scope>NUCLEOTIDE SEQUENCE</scope>
    <source>
        <strain evidence="6">Stay&amp;Tobe</strain>
    </source>
</reference>
<dbReference type="InterPro" id="IPR013525">
    <property type="entry name" value="ABC2_TM"/>
</dbReference>
<comment type="caution">
    <text evidence="6">The sequence shown here is derived from an EMBL/GenBank/DDBJ whole genome shotgun (WGS) entry which is preliminary data.</text>
</comment>
<protein>
    <recommendedName>
        <fullName evidence="5">ABC-2 type transporter transmembrane domain-containing protein</fullName>
    </recommendedName>
</protein>
<feature type="domain" description="ABC-2 type transporter transmembrane" evidence="5">
    <location>
        <begin position="3"/>
        <end position="51"/>
    </location>
</feature>
<sequence>MGVYMVGVLQNPMVLLSGFMIRLRDIPNYLRWLTPFSYYRYGFQAAMQSIYGFQ</sequence>
<keyword evidence="3" id="KW-1133">Transmembrane helix</keyword>
<keyword evidence="2" id="KW-0812">Transmembrane</keyword>
<evidence type="ECO:0000256" key="1">
    <source>
        <dbReference type="ARBA" id="ARBA00004141"/>
    </source>
</evidence>
<evidence type="ECO:0000313" key="7">
    <source>
        <dbReference type="Proteomes" id="UP001233999"/>
    </source>
</evidence>
<evidence type="ECO:0000256" key="4">
    <source>
        <dbReference type="ARBA" id="ARBA00023136"/>
    </source>
</evidence>
<accession>A0AAD8ALW1</accession>
<dbReference type="Pfam" id="PF01061">
    <property type="entry name" value="ABC2_membrane"/>
    <property type="match status" value="1"/>
</dbReference>
<evidence type="ECO:0000256" key="3">
    <source>
        <dbReference type="ARBA" id="ARBA00022989"/>
    </source>
</evidence>
<proteinExistence type="predicted"/>
<evidence type="ECO:0000313" key="6">
    <source>
        <dbReference type="EMBL" id="KAJ9601110.1"/>
    </source>
</evidence>
<dbReference type="Proteomes" id="UP001233999">
    <property type="component" value="Unassembled WGS sequence"/>
</dbReference>
<reference evidence="6" key="2">
    <citation type="submission" date="2023-05" db="EMBL/GenBank/DDBJ databases">
        <authorList>
            <person name="Fouks B."/>
        </authorList>
    </citation>
    <scope>NUCLEOTIDE SEQUENCE</scope>
    <source>
        <strain evidence="6">Stay&amp;Tobe</strain>
        <tissue evidence="6">Testes</tissue>
    </source>
</reference>
<evidence type="ECO:0000256" key="2">
    <source>
        <dbReference type="ARBA" id="ARBA00022692"/>
    </source>
</evidence>
<dbReference type="GO" id="GO:0140359">
    <property type="term" value="F:ABC-type transporter activity"/>
    <property type="evidence" value="ECO:0007669"/>
    <property type="project" value="InterPro"/>
</dbReference>
<dbReference type="EMBL" id="JASPKZ010000035">
    <property type="protein sequence ID" value="KAJ9601110.1"/>
    <property type="molecule type" value="Genomic_DNA"/>
</dbReference>
<keyword evidence="7" id="KW-1185">Reference proteome</keyword>
<dbReference type="GO" id="GO:0016020">
    <property type="term" value="C:membrane"/>
    <property type="evidence" value="ECO:0007669"/>
    <property type="project" value="UniProtKB-SubCell"/>
</dbReference>
<gene>
    <name evidence="6" type="ORF">L9F63_000745</name>
</gene>
<keyword evidence="4" id="KW-0472">Membrane</keyword>
<name>A0AAD8ALW1_DIPPU</name>
<dbReference type="AlphaFoldDB" id="A0AAD8ALW1"/>